<feature type="signal peptide" evidence="3">
    <location>
        <begin position="1"/>
        <end position="20"/>
    </location>
</feature>
<keyword evidence="1 2" id="KW-0193">Cuticle</keyword>
<dbReference type="InterPro" id="IPR031311">
    <property type="entry name" value="CHIT_BIND_RR_consensus"/>
</dbReference>
<evidence type="ECO:0000256" key="1">
    <source>
        <dbReference type="ARBA" id="ARBA00022460"/>
    </source>
</evidence>
<dbReference type="OrthoDB" id="6515429at2759"/>
<dbReference type="GO" id="GO:0008010">
    <property type="term" value="F:structural constituent of chitin-based larval cuticle"/>
    <property type="evidence" value="ECO:0007669"/>
    <property type="project" value="TreeGrafter"/>
</dbReference>
<dbReference type="EMBL" id="WVUK01000056">
    <property type="protein sequence ID" value="KAF7492633.1"/>
    <property type="molecule type" value="Genomic_DNA"/>
</dbReference>
<dbReference type="Proteomes" id="UP000616769">
    <property type="component" value="Unassembled WGS sequence"/>
</dbReference>
<dbReference type="Pfam" id="PF00379">
    <property type="entry name" value="Chitin_bind_4"/>
    <property type="match status" value="1"/>
</dbReference>
<evidence type="ECO:0000256" key="3">
    <source>
        <dbReference type="SAM" id="SignalP"/>
    </source>
</evidence>
<feature type="chain" id="PRO_5010784507" evidence="3">
    <location>
        <begin position="21"/>
        <end position="107"/>
    </location>
</feature>
<evidence type="ECO:0000313" key="7">
    <source>
        <dbReference type="Proteomes" id="UP000070412"/>
    </source>
</evidence>
<keyword evidence="3" id="KW-0732">Signal</keyword>
<evidence type="ECO:0000256" key="2">
    <source>
        <dbReference type="PROSITE-ProRule" id="PRU00497"/>
    </source>
</evidence>
<dbReference type="EMBL" id="JXLN01012950">
    <property type="protein sequence ID" value="KPM08966.1"/>
    <property type="molecule type" value="Genomic_DNA"/>
</dbReference>
<gene>
    <name evidence="5" type="ORF">QR98_0074930</name>
    <name evidence="4" type="ORF">SSS_5108</name>
</gene>
<dbReference type="OMA" id="EQNANHT"/>
<dbReference type="PROSITE" id="PS00233">
    <property type="entry name" value="CHIT_BIND_RR_1"/>
    <property type="match status" value="1"/>
</dbReference>
<dbReference type="EnsemblMetazoa" id="SSS_5108s_mrna">
    <property type="protein sequence ID" value="KAF7492633.1"/>
    <property type="gene ID" value="SSS_5108"/>
</dbReference>
<dbReference type="PANTHER" id="PTHR10380">
    <property type="entry name" value="CUTICLE PROTEIN"/>
    <property type="match status" value="1"/>
</dbReference>
<organism evidence="5 8">
    <name type="scientific">Sarcoptes scabiei</name>
    <name type="common">Itch mite</name>
    <name type="synonym">Acarus scabiei</name>
    <dbReference type="NCBI Taxonomy" id="52283"/>
    <lineage>
        <taxon>Eukaryota</taxon>
        <taxon>Metazoa</taxon>
        <taxon>Ecdysozoa</taxon>
        <taxon>Arthropoda</taxon>
        <taxon>Chelicerata</taxon>
        <taxon>Arachnida</taxon>
        <taxon>Acari</taxon>
        <taxon>Acariformes</taxon>
        <taxon>Sarcoptiformes</taxon>
        <taxon>Astigmata</taxon>
        <taxon>Psoroptidia</taxon>
        <taxon>Sarcoptoidea</taxon>
        <taxon>Sarcoptidae</taxon>
        <taxon>Sarcoptinae</taxon>
        <taxon>Sarcoptes</taxon>
    </lineage>
</organism>
<dbReference type="InterPro" id="IPR050468">
    <property type="entry name" value="Cuticle_Struct_Prot"/>
</dbReference>
<evidence type="ECO:0000313" key="8">
    <source>
        <dbReference type="Proteomes" id="UP000616769"/>
    </source>
</evidence>
<accession>A0A132ADA4</accession>
<name>A0A132ADA4_SARSC</name>
<proteinExistence type="predicted"/>
<dbReference type="AlphaFoldDB" id="A0A132ADA4"/>
<reference evidence="5 8" key="1">
    <citation type="journal article" date="2015" name="Parasit. Vectors">
        <title>Draft genome of the scabies mite.</title>
        <authorList>
            <person name="Rider S.D.Jr."/>
            <person name="Morgan M.S."/>
            <person name="Arlian L.G."/>
        </authorList>
    </citation>
    <scope>NUCLEOTIDE SEQUENCE [LARGE SCALE GENOMIC DNA]</scope>
    <source>
        <strain evidence="5">Arlian Lab</strain>
    </source>
</reference>
<sequence>MIKQIIVVVAIACYAVAVFSAPTEVAEEPLHPYNFAFEEKDVNFTVTRQEEMDAQGVVKGSYSYIDKDGIFRTVNYIADNDGFRASIQSNEPGLTNSAPAGTTFQIN</sequence>
<dbReference type="InterPro" id="IPR000618">
    <property type="entry name" value="Insect_cuticle"/>
</dbReference>
<keyword evidence="7" id="KW-1185">Reference proteome</keyword>
<dbReference type="GO" id="GO:0062129">
    <property type="term" value="C:chitin-based extracellular matrix"/>
    <property type="evidence" value="ECO:0007669"/>
    <property type="project" value="TreeGrafter"/>
</dbReference>
<dbReference type="VEuPathDB" id="VectorBase:SSCA010156"/>
<reference evidence="7" key="2">
    <citation type="journal article" date="2020" name="PLoS Negl. Trop. Dis.">
        <title>High-quality nuclear genome for Sarcoptes scabiei-A critical resource for a neglected parasite.</title>
        <authorList>
            <person name="Korhonen P.K."/>
            <person name="Gasser R.B."/>
            <person name="Ma G."/>
            <person name="Wang T."/>
            <person name="Stroehlein A.J."/>
            <person name="Young N.D."/>
            <person name="Ang C.S."/>
            <person name="Fernando D.D."/>
            <person name="Lu H.C."/>
            <person name="Taylor S."/>
            <person name="Reynolds S.L."/>
            <person name="Mofiz E."/>
            <person name="Najaraj S.H."/>
            <person name="Gowda H."/>
            <person name="Madugundu A."/>
            <person name="Renuse S."/>
            <person name="Holt D."/>
            <person name="Pandey A."/>
            <person name="Papenfuss A.T."/>
            <person name="Fischer K."/>
        </authorList>
    </citation>
    <scope>NUCLEOTIDE SEQUENCE [LARGE SCALE GENOMIC DNA]</scope>
</reference>
<evidence type="ECO:0000313" key="4">
    <source>
        <dbReference type="EMBL" id="KAF7492633.1"/>
    </source>
</evidence>
<dbReference type="PRINTS" id="PR00947">
    <property type="entry name" value="CUTICLE"/>
</dbReference>
<reference evidence="4" key="3">
    <citation type="submission" date="2020-01" db="EMBL/GenBank/DDBJ databases">
        <authorList>
            <person name="Korhonen P.K.K."/>
            <person name="Guangxu M.G."/>
            <person name="Wang T.W."/>
            <person name="Stroehlein A.J.S."/>
            <person name="Young N.D."/>
            <person name="Ang C.-S.A."/>
            <person name="Fernando D.W.F."/>
            <person name="Lu H.L."/>
            <person name="Taylor S.T."/>
            <person name="Ehtesham M.E.M."/>
            <person name="Najaraj S.H.N."/>
            <person name="Harsha G.H.G."/>
            <person name="Madugundu A.M."/>
            <person name="Renuse S.R."/>
            <person name="Holt D.H."/>
            <person name="Pandey A.P."/>
            <person name="Papenfuss A.P."/>
            <person name="Gasser R.B.G."/>
            <person name="Fischer K.F."/>
        </authorList>
    </citation>
    <scope>NUCLEOTIDE SEQUENCE</scope>
    <source>
        <strain evidence="4">SSS_KF_BRIS2020</strain>
    </source>
</reference>
<dbReference type="PROSITE" id="PS51155">
    <property type="entry name" value="CHIT_BIND_RR_2"/>
    <property type="match status" value="1"/>
</dbReference>
<dbReference type="Proteomes" id="UP000070412">
    <property type="component" value="Unassembled WGS sequence"/>
</dbReference>
<protein>
    <submittedName>
        <fullName evidence="4">Cuticle protein 10.9</fullName>
    </submittedName>
    <submittedName>
        <fullName evidence="5">Cuticle protein 57A-like protein 1</fullName>
    </submittedName>
</protein>
<evidence type="ECO:0000313" key="5">
    <source>
        <dbReference type="EMBL" id="KPM08966.1"/>
    </source>
</evidence>
<reference evidence="6" key="4">
    <citation type="submission" date="2022-06" db="UniProtKB">
        <authorList>
            <consortium name="EnsemblMetazoa"/>
        </authorList>
    </citation>
    <scope>IDENTIFICATION</scope>
</reference>
<evidence type="ECO:0000313" key="6">
    <source>
        <dbReference type="EnsemblMetazoa" id="KAF7492633.1"/>
    </source>
</evidence>